<feature type="domain" description="SbsA Ig-like" evidence="4">
    <location>
        <begin position="10"/>
        <end position="109"/>
    </location>
</feature>
<organism evidence="5 6">
    <name type="scientific">Xylanibacter brevis</name>
    <dbReference type="NCBI Taxonomy" id="83231"/>
    <lineage>
        <taxon>Bacteria</taxon>
        <taxon>Pseudomonadati</taxon>
        <taxon>Bacteroidota</taxon>
        <taxon>Bacteroidia</taxon>
        <taxon>Bacteroidales</taxon>
        <taxon>Prevotellaceae</taxon>
        <taxon>Xylanibacter</taxon>
    </lineage>
</organism>
<dbReference type="Pfam" id="PF13205">
    <property type="entry name" value="Big_5"/>
    <property type="match status" value="1"/>
</dbReference>
<evidence type="ECO:0000313" key="6">
    <source>
        <dbReference type="Proteomes" id="UP001200470"/>
    </source>
</evidence>
<keyword evidence="2" id="KW-0175">Coiled coil</keyword>
<keyword evidence="1" id="KW-0732">Signal</keyword>
<reference evidence="5 6" key="1">
    <citation type="submission" date="2020-12" db="EMBL/GenBank/DDBJ databases">
        <title>Whole genome sequences of gut porcine anaerobes.</title>
        <authorList>
            <person name="Kubasova T."/>
            <person name="Jahodarova E."/>
            <person name="Rychlik I."/>
        </authorList>
    </citation>
    <scope>NUCLEOTIDE SEQUENCE [LARGE SCALE GENOMIC DNA]</scope>
    <source>
        <strain evidence="5 6">An925</strain>
    </source>
</reference>
<name>A0ABS9CEJ2_9BACT</name>
<evidence type="ECO:0000256" key="1">
    <source>
        <dbReference type="ARBA" id="ARBA00022729"/>
    </source>
</evidence>
<dbReference type="InterPro" id="IPR032812">
    <property type="entry name" value="SbsA_Ig"/>
</dbReference>
<evidence type="ECO:0000313" key="5">
    <source>
        <dbReference type="EMBL" id="MCF2563520.1"/>
    </source>
</evidence>
<dbReference type="EMBL" id="JADYTN010000009">
    <property type="protein sequence ID" value="MCF2563520.1"/>
    <property type="molecule type" value="Genomic_DNA"/>
</dbReference>
<feature type="coiled-coil region" evidence="2">
    <location>
        <begin position="342"/>
        <end position="369"/>
    </location>
</feature>
<gene>
    <name evidence="5" type="ORF">I6E12_05270</name>
</gene>
<comment type="caution">
    <text evidence="5">The sequence shown here is derived from an EMBL/GenBank/DDBJ whole genome shotgun (WGS) entry which is preliminary data.</text>
</comment>
<keyword evidence="6" id="KW-1185">Reference proteome</keyword>
<dbReference type="Proteomes" id="UP001200470">
    <property type="component" value="Unassembled WGS sequence"/>
</dbReference>
<evidence type="ECO:0000256" key="2">
    <source>
        <dbReference type="SAM" id="Coils"/>
    </source>
</evidence>
<dbReference type="SUPFAM" id="SSF49452">
    <property type="entry name" value="Starch-binding domain-like"/>
    <property type="match status" value="1"/>
</dbReference>
<feature type="region of interest" description="Disordered" evidence="3">
    <location>
        <begin position="1"/>
        <end position="23"/>
    </location>
</feature>
<evidence type="ECO:0000259" key="4">
    <source>
        <dbReference type="Pfam" id="PF13205"/>
    </source>
</evidence>
<evidence type="ECO:0000256" key="3">
    <source>
        <dbReference type="SAM" id="MobiDB-lite"/>
    </source>
</evidence>
<proteinExistence type="predicted"/>
<dbReference type="InterPro" id="IPR013784">
    <property type="entry name" value="Carb-bd-like_fold"/>
</dbReference>
<sequence>MGQPDGGWFDDDPPRIIGSNPADQAVGVNSKRITIQFDEYIKLEDATQNVIVSPPQLEMPEIKATGKKIVVDLKDSLKANTTYTIDFSDAISDNNENNPLGNYTFTFSTGERIDTFEVAGTVLDASNLEPIKGIQVGLYADLADSAFRTKPLLRVARTDGRGRFVIKGVAPGEYRVYALQDADGNYMFNQKSEMVAFSHTTYKPSAGPDIRQDTIWRDSLRIDNILRVPYTHFYPDDIILLAFQEVQTDRYLLKQPERKDADRFTLYFSYGNPQLPEIRGFNFDEKDAFVLEASEKKDTLTYWLRDTALVNQDTLSMQLSYLMTDSTGVLVTQIDTVEVIAKTSYAKRQKDLKKQVESWEKEQAKLKKQGEPYDSIMPREPLKVQYNVPGTMAPDSRPTINMPAPLARCDTASIHLYTKVDTLWYRVPVDVQRRDSLLRTYDVLAEWTAGSEYSLEVDSAAFEDIYGNVSKPFKQGIKISTLDEFSTIVLQLAGVTDTTYVVELLDQSEKTIKQVRTEANGDAVFFYVKPGGYYARAFRDRNGNGVWDTGNYDANLQPEEVYYFPGRIDCKEKWDITRPWNLTATPLNMQKPGEITKQKPDKEKQKLLNRNAERARRLGISYYKNGVLQTANNNSK</sequence>
<accession>A0ABS9CEJ2</accession>
<protein>
    <submittedName>
        <fullName evidence="5">Ig-like domain-containing protein</fullName>
    </submittedName>
</protein>